<reference evidence="1 2" key="1">
    <citation type="submission" date="2023-07" db="EMBL/GenBank/DDBJ databases">
        <title>Sorghum-associated microbial communities from plants grown in Nebraska, USA.</title>
        <authorList>
            <person name="Schachtman D."/>
        </authorList>
    </citation>
    <scope>NUCLEOTIDE SEQUENCE [LARGE SCALE GENOMIC DNA]</scope>
    <source>
        <strain evidence="1 2">BE124</strain>
    </source>
</reference>
<evidence type="ECO:0000313" key="2">
    <source>
        <dbReference type="Proteomes" id="UP001261871"/>
    </source>
</evidence>
<sequence>MRISYYLLCSILICCSCSKNKTANETKSVSNNYSCTTPEVTDKNWYSSGKKAPLFKGLDGLHFAISTKNTEVQKFFNQGLMLSFGFNHAEAARSFFEITLQEPKCAMGWWGFAYVLGPNYNAGMEKDNFLRAYEAVKKAKLYSTSCSEKEKDLIDALTYRYSNDTTIVRSVLDSSYAVAMRKVYKKYPKDVTVGALFAESLMNLHPWNLWNKDGTPQPWTPEIIALLKKCIQLEPKHAGANHFYIHAEEMSHKPENAEASADLLRDLVPGSGHLLHMPSHIYIRNGRYHDGVTTNLKAVETDSSYVDACHAQGAYPLAYYPHNYHFIAACATLSGESKVALKGSHATADHAHKKLLLDPAWATLQHYYSIPWYVETKLGLWAAILKSSAPAKELEYPSVVWHYAQGMAMLSKNQPAEAKKHLASMRKIMVNPKIKDLTIWNINRVYDLCEIASKTLEGEINAYEKNYTKAISLLKEAVAKENALNYNEPPDWFFSVRHHLGAVLIDAGKYKDAVKIYEEDLKNYRNNGWALKGLMNAYEKLGDKKRYEETKIRFNEAWKYADIQITSSRIL</sequence>
<dbReference type="InterPro" id="IPR011990">
    <property type="entry name" value="TPR-like_helical_dom_sf"/>
</dbReference>
<organism evidence="1 2">
    <name type="scientific">Flavobacterium granuli</name>
    <dbReference type="NCBI Taxonomy" id="280093"/>
    <lineage>
        <taxon>Bacteria</taxon>
        <taxon>Pseudomonadati</taxon>
        <taxon>Bacteroidota</taxon>
        <taxon>Flavobacteriia</taxon>
        <taxon>Flavobacteriales</taxon>
        <taxon>Flavobacteriaceae</taxon>
        <taxon>Flavobacterium</taxon>
    </lineage>
</organism>
<dbReference type="Proteomes" id="UP001261871">
    <property type="component" value="Unassembled WGS sequence"/>
</dbReference>
<name>A0ABU1RXE4_9FLAO</name>
<dbReference type="PANTHER" id="PTHR45588">
    <property type="entry name" value="TPR DOMAIN-CONTAINING PROTEIN"/>
    <property type="match status" value="1"/>
</dbReference>
<protein>
    <submittedName>
        <fullName evidence="1">Tetratricopeptide (TPR) repeat protein</fullName>
    </submittedName>
</protein>
<dbReference type="PANTHER" id="PTHR45588:SF1">
    <property type="entry name" value="WW DOMAIN-CONTAINING PROTEIN"/>
    <property type="match status" value="1"/>
</dbReference>
<evidence type="ECO:0000313" key="1">
    <source>
        <dbReference type="EMBL" id="MDR6843443.1"/>
    </source>
</evidence>
<dbReference type="Gene3D" id="1.25.40.10">
    <property type="entry name" value="Tetratricopeptide repeat domain"/>
    <property type="match status" value="2"/>
</dbReference>
<dbReference type="SUPFAM" id="SSF48452">
    <property type="entry name" value="TPR-like"/>
    <property type="match status" value="2"/>
</dbReference>
<dbReference type="EMBL" id="JAVDTX010000001">
    <property type="protein sequence ID" value="MDR6843443.1"/>
    <property type="molecule type" value="Genomic_DNA"/>
</dbReference>
<keyword evidence="2" id="KW-1185">Reference proteome</keyword>
<gene>
    <name evidence="1" type="ORF">J2W95_000123</name>
</gene>
<proteinExistence type="predicted"/>
<dbReference type="RefSeq" id="WP_310002857.1">
    <property type="nucleotide sequence ID" value="NZ_JAVDTX010000001.1"/>
</dbReference>
<comment type="caution">
    <text evidence="1">The sequence shown here is derived from an EMBL/GenBank/DDBJ whole genome shotgun (WGS) entry which is preliminary data.</text>
</comment>
<accession>A0ABU1RXE4</accession>